<reference evidence="4" key="2">
    <citation type="submission" date="2019-04" db="EMBL/GenBank/DDBJ databases">
        <authorList>
            <person name="Pasella M."/>
        </authorList>
    </citation>
    <scope>NUCLEOTIDE SEQUENCE</scope>
    <source>
        <strain evidence="4">HV05551</strain>
    </source>
</reference>
<evidence type="ECO:0000256" key="2">
    <source>
        <dbReference type="SAM" id="Phobius"/>
    </source>
</evidence>
<keyword evidence="2" id="KW-0472">Membrane</keyword>
<dbReference type="InterPro" id="IPR036873">
    <property type="entry name" value="Rhodanese-like_dom_sf"/>
</dbReference>
<evidence type="ECO:0000256" key="1">
    <source>
        <dbReference type="ARBA" id="ARBA00009919"/>
    </source>
</evidence>
<proteinExistence type="inferred from homology"/>
<geneLocation type="plastid" evidence="4"/>
<dbReference type="PROSITE" id="PS50206">
    <property type="entry name" value="RHODANESE_3"/>
    <property type="match status" value="1"/>
</dbReference>
<dbReference type="InterPro" id="IPR000594">
    <property type="entry name" value="ThiF_NAD_FAD-bd"/>
</dbReference>
<keyword evidence="2" id="KW-0812">Transmembrane</keyword>
<dbReference type="AlphaFoldDB" id="A0A4D6WU13"/>
<dbReference type="Pfam" id="PF00899">
    <property type="entry name" value="ThiF"/>
    <property type="match status" value="1"/>
</dbReference>
<dbReference type="CDD" id="cd00757">
    <property type="entry name" value="ThiF_MoeB_HesA_family"/>
    <property type="match status" value="1"/>
</dbReference>
<comment type="similarity">
    <text evidence="1">Belongs to the HesA/MoeB/ThiF family.</text>
</comment>
<dbReference type="InterPro" id="IPR045886">
    <property type="entry name" value="ThiF/MoeB/HesA"/>
</dbReference>
<dbReference type="PANTHER" id="PTHR10953:SF102">
    <property type="entry name" value="ADENYLYLTRANSFERASE AND SULFURTRANSFERASE MOCS3"/>
    <property type="match status" value="1"/>
</dbReference>
<dbReference type="GO" id="GO:0016779">
    <property type="term" value="F:nucleotidyltransferase activity"/>
    <property type="evidence" value="ECO:0007669"/>
    <property type="project" value="TreeGrafter"/>
</dbReference>
<dbReference type="Gene3D" id="3.40.50.720">
    <property type="entry name" value="NAD(P)-binding Rossmann-like Domain"/>
    <property type="match status" value="1"/>
</dbReference>
<dbReference type="SUPFAM" id="SSF69572">
    <property type="entry name" value="Activating enzymes of the ubiquitin-like proteins"/>
    <property type="match status" value="1"/>
</dbReference>
<dbReference type="EMBL" id="MK814680">
    <property type="protein sequence ID" value="QCI07127.1"/>
    <property type="molecule type" value="Genomic_DNA"/>
</dbReference>
<feature type="domain" description="Rhodanese" evidence="3">
    <location>
        <begin position="273"/>
        <end position="357"/>
    </location>
</feature>
<gene>
    <name evidence="4" type="primary">moeB</name>
</gene>
<keyword evidence="4" id="KW-0934">Plastid</keyword>
<dbReference type="FunFam" id="3.40.50.720:FF:000080">
    <property type="entry name" value="Thiazole biosynthesis adenylyltransferase ThiF"/>
    <property type="match status" value="1"/>
</dbReference>
<protein>
    <submittedName>
        <fullName evidence="4">Molybdopterin biosynthesis protein</fullName>
    </submittedName>
</protein>
<dbReference type="Pfam" id="PF00581">
    <property type="entry name" value="Rhodanese"/>
    <property type="match status" value="1"/>
</dbReference>
<name>A0A4D6WU13_9FLOR</name>
<evidence type="ECO:0000313" key="4">
    <source>
        <dbReference type="EMBL" id="QCI07127.1"/>
    </source>
</evidence>
<reference evidence="4" key="1">
    <citation type="journal article" date="2019" name="Mol. Phylogenet. Evol.">
        <title>Morphological evolution and classification of the red algal order Ceramiales inferred using plastid phylogenomics.</title>
        <authorList>
            <person name="Diaz-Tapia P."/>
            <person name="Pasella M.M."/>
            <person name="Verbruggen H."/>
            <person name="Maggs C.A."/>
        </authorList>
    </citation>
    <scope>NUCLEOTIDE SEQUENCE</scope>
    <source>
        <strain evidence="4">HV05551</strain>
    </source>
</reference>
<dbReference type="SMART" id="SM00450">
    <property type="entry name" value="RHOD"/>
    <property type="match status" value="1"/>
</dbReference>
<dbReference type="GO" id="GO:0008641">
    <property type="term" value="F:ubiquitin-like modifier activating enzyme activity"/>
    <property type="evidence" value="ECO:0007669"/>
    <property type="project" value="InterPro"/>
</dbReference>
<dbReference type="GO" id="GO:0004792">
    <property type="term" value="F:thiosulfate-cyanide sulfurtransferase activity"/>
    <property type="evidence" value="ECO:0007669"/>
    <property type="project" value="TreeGrafter"/>
</dbReference>
<dbReference type="CDD" id="cd00158">
    <property type="entry name" value="RHOD"/>
    <property type="match status" value="1"/>
</dbReference>
<dbReference type="InterPro" id="IPR001763">
    <property type="entry name" value="Rhodanese-like_dom"/>
</dbReference>
<keyword evidence="2" id="KW-1133">Transmembrane helix</keyword>
<accession>A0A4D6WU13</accession>
<dbReference type="PANTHER" id="PTHR10953">
    <property type="entry name" value="UBIQUITIN-ACTIVATING ENZYME E1"/>
    <property type="match status" value="1"/>
</dbReference>
<dbReference type="Gene3D" id="3.40.250.10">
    <property type="entry name" value="Rhodanese-like domain"/>
    <property type="match status" value="1"/>
</dbReference>
<dbReference type="InterPro" id="IPR035985">
    <property type="entry name" value="Ubiquitin-activating_enz"/>
</dbReference>
<sequence length="357" mass="41007">MLNPNLNNSYLLDEEYIIYTRHLTLDQLNEQGQLRLKNAKILIIGAGGLGCPATIYLTLSGIGYLGIIDHDIISISNLHRQILYNRSSINKLKIKIAKENLKKMNPECQIVTYCEKIHKKNAKQLIKNYDIILDTCDNFATRYLIDDICNKLHKVHIYGAIESFEGHISVFNYKNGPRYSDLYPNHLQLKDKPCTGVLNVLPGIIGILQATEAIKIITGIGKNLSGYLLIYNSLDLSFKKIKINKVNNIHKATNTYINSNIININDFHKYIQQNHKIFIIDIRQTIEFKNNHIKNAINIPLKKIKNKNNLKLIKKLSDTGILIIYCSHNSRSIIASELLKKEKIEHYRLKDGFSKWL</sequence>
<feature type="transmembrane region" description="Helical" evidence="2">
    <location>
        <begin position="41"/>
        <end position="67"/>
    </location>
</feature>
<dbReference type="GO" id="GO:0008146">
    <property type="term" value="F:sulfotransferase activity"/>
    <property type="evidence" value="ECO:0007669"/>
    <property type="project" value="TreeGrafter"/>
</dbReference>
<dbReference type="GO" id="GO:0005829">
    <property type="term" value="C:cytosol"/>
    <property type="evidence" value="ECO:0007669"/>
    <property type="project" value="TreeGrafter"/>
</dbReference>
<evidence type="ECO:0000259" key="3">
    <source>
        <dbReference type="PROSITE" id="PS50206"/>
    </source>
</evidence>
<organism evidence="4">
    <name type="scientific">Hypnea pannosa</name>
    <dbReference type="NCBI Taxonomy" id="105607"/>
    <lineage>
        <taxon>Eukaryota</taxon>
        <taxon>Rhodophyta</taxon>
        <taxon>Florideophyceae</taxon>
        <taxon>Rhodymeniophycidae</taxon>
        <taxon>Gigartinales</taxon>
        <taxon>Hypneaceae</taxon>
        <taxon>Hypnea</taxon>
    </lineage>
</organism>